<dbReference type="AlphaFoldDB" id="A0A3M9XXT8"/>
<dbReference type="RefSeq" id="XP_028490883.1">
    <property type="nucleotide sequence ID" value="XM_028637135.1"/>
</dbReference>
<proteinExistence type="inferred from homology"/>
<dbReference type="GeneID" id="39606629"/>
<evidence type="ECO:0000256" key="6">
    <source>
        <dbReference type="ARBA" id="ARBA00022840"/>
    </source>
</evidence>
<comment type="similarity">
    <text evidence="10">Belongs to the protein kinase superfamily.</text>
</comment>
<dbReference type="InterPro" id="IPR017441">
    <property type="entry name" value="Protein_kinase_ATP_BS"/>
</dbReference>
<evidence type="ECO:0000256" key="5">
    <source>
        <dbReference type="ARBA" id="ARBA00022777"/>
    </source>
</evidence>
<comment type="catalytic activity">
    <reaction evidence="8">
        <text>L-seryl-[protein] + ATP = O-phospho-L-seryl-[protein] + ADP + H(+)</text>
        <dbReference type="Rhea" id="RHEA:17989"/>
        <dbReference type="Rhea" id="RHEA-COMP:9863"/>
        <dbReference type="Rhea" id="RHEA-COMP:11604"/>
        <dbReference type="ChEBI" id="CHEBI:15378"/>
        <dbReference type="ChEBI" id="CHEBI:29999"/>
        <dbReference type="ChEBI" id="CHEBI:30616"/>
        <dbReference type="ChEBI" id="CHEBI:83421"/>
        <dbReference type="ChEBI" id="CHEBI:456216"/>
        <dbReference type="EC" id="2.7.11.1"/>
    </reaction>
</comment>
<dbReference type="SUPFAM" id="SSF56112">
    <property type="entry name" value="Protein kinase-like (PK-like)"/>
    <property type="match status" value="1"/>
</dbReference>
<evidence type="ECO:0000256" key="4">
    <source>
        <dbReference type="ARBA" id="ARBA00022741"/>
    </source>
</evidence>
<dbReference type="GO" id="GO:0050684">
    <property type="term" value="P:regulation of mRNA processing"/>
    <property type="evidence" value="ECO:0007669"/>
    <property type="project" value="TreeGrafter"/>
</dbReference>
<dbReference type="InterPro" id="IPR051334">
    <property type="entry name" value="SRPK"/>
</dbReference>
<dbReference type="InterPro" id="IPR011009">
    <property type="entry name" value="Kinase-like_dom_sf"/>
</dbReference>
<dbReference type="GO" id="GO:0004674">
    <property type="term" value="F:protein serine/threonine kinase activity"/>
    <property type="evidence" value="ECO:0007669"/>
    <property type="project" value="UniProtKB-KW"/>
</dbReference>
<dbReference type="InterPro" id="IPR008271">
    <property type="entry name" value="Ser/Thr_kinase_AS"/>
</dbReference>
<evidence type="ECO:0000313" key="12">
    <source>
        <dbReference type="EMBL" id="RNJ52725.1"/>
    </source>
</evidence>
<dbReference type="PANTHER" id="PTHR47634:SF9">
    <property type="entry name" value="PROTEIN KINASE DOMAIN-CONTAINING PROTEIN-RELATED"/>
    <property type="match status" value="1"/>
</dbReference>
<evidence type="ECO:0000256" key="7">
    <source>
        <dbReference type="ARBA" id="ARBA00047899"/>
    </source>
</evidence>
<dbReference type="EC" id="2.7.11.1" evidence="1"/>
<evidence type="ECO:0000313" key="13">
    <source>
        <dbReference type="Proteomes" id="UP000267145"/>
    </source>
</evidence>
<accession>A0A3M9XXT8</accession>
<dbReference type="GO" id="GO:0005524">
    <property type="term" value="F:ATP binding"/>
    <property type="evidence" value="ECO:0007669"/>
    <property type="project" value="UniProtKB-UniRule"/>
</dbReference>
<name>A0A3M9XXT8_9PEZI</name>
<evidence type="ECO:0000256" key="2">
    <source>
        <dbReference type="ARBA" id="ARBA00022527"/>
    </source>
</evidence>
<dbReference type="SMART" id="SM00220">
    <property type="entry name" value="S_TKc"/>
    <property type="match status" value="1"/>
</dbReference>
<dbReference type="PROSITE" id="PS00107">
    <property type="entry name" value="PROTEIN_KINASE_ATP"/>
    <property type="match status" value="1"/>
</dbReference>
<dbReference type="EMBL" id="RBVV01000179">
    <property type="protein sequence ID" value="RNJ52725.1"/>
    <property type="molecule type" value="Genomic_DNA"/>
</dbReference>
<dbReference type="PANTHER" id="PTHR47634">
    <property type="entry name" value="PROTEIN KINASE DOMAIN-CONTAINING PROTEIN-RELATED"/>
    <property type="match status" value="1"/>
</dbReference>
<sequence>MASLLRKIPWPSRVWKPLTFSNSNFIRIPPGERVEEELFADYKASRYYPVIIGQVLKDRYQIVGKLGFGASSTVWLARDLEGRRHVALKLFIHSQSMGEQLDREVSIYKRISNASSTHPGRGAVRELLDSFDIAGPEGSHRCLVHPPLWENLLTFLHRNPVGRLPVPVLAFTLRRMFQALDFLHTDCQVVHTDIKADNIMFGIEDDSVFTAFEEEELSDPSPRKTVDGRNIYVSRELQMPKAWGAPVLCDFGSAVVGEVKHLEDVQPDIYRAPEVIIEAPWSYSIDIWNTGCVIWDLFEGGHLFTGHDPEFERYRSRAHLAEIIDLLGPPPQTLLQAGRSSHKFFTDTGCCFATGDLRGADSGLLAGASFEERETSLEGDSQKKFLAMMRKMLQWEPSMRSSAKALAEDEWIVANIQ</sequence>
<dbReference type="GO" id="GO:0005634">
    <property type="term" value="C:nucleus"/>
    <property type="evidence" value="ECO:0007669"/>
    <property type="project" value="TreeGrafter"/>
</dbReference>
<keyword evidence="3" id="KW-0808">Transferase</keyword>
<dbReference type="Pfam" id="PF00069">
    <property type="entry name" value="Pkinase"/>
    <property type="match status" value="1"/>
</dbReference>
<comment type="caution">
    <text evidence="12">The sequence shown here is derived from an EMBL/GenBank/DDBJ whole genome shotgun (WGS) entry which is preliminary data.</text>
</comment>
<dbReference type="Gene3D" id="3.30.200.20">
    <property type="entry name" value="Phosphorylase Kinase, domain 1"/>
    <property type="match status" value="1"/>
</dbReference>
<dbReference type="PROSITE" id="PS50011">
    <property type="entry name" value="PROTEIN_KINASE_DOM"/>
    <property type="match status" value="1"/>
</dbReference>
<evidence type="ECO:0000256" key="3">
    <source>
        <dbReference type="ARBA" id="ARBA00022679"/>
    </source>
</evidence>
<dbReference type="Gene3D" id="1.10.510.10">
    <property type="entry name" value="Transferase(Phosphotransferase) domain 1"/>
    <property type="match status" value="1"/>
</dbReference>
<dbReference type="PROSITE" id="PS00108">
    <property type="entry name" value="PROTEIN_KINASE_ST"/>
    <property type="match status" value="1"/>
</dbReference>
<keyword evidence="2 10" id="KW-0723">Serine/threonine-protein kinase</keyword>
<keyword evidence="6 9" id="KW-0067">ATP-binding</keyword>
<gene>
    <name evidence="12" type="ORF">D7B24_002940</name>
</gene>
<dbReference type="GO" id="GO:0000245">
    <property type="term" value="P:spliceosomal complex assembly"/>
    <property type="evidence" value="ECO:0007669"/>
    <property type="project" value="TreeGrafter"/>
</dbReference>
<feature type="domain" description="Protein kinase" evidence="11">
    <location>
        <begin position="60"/>
        <end position="412"/>
    </location>
</feature>
<keyword evidence="13" id="KW-1185">Reference proteome</keyword>
<organism evidence="12 13">
    <name type="scientific">Verticillium nonalfalfae</name>
    <dbReference type="NCBI Taxonomy" id="1051616"/>
    <lineage>
        <taxon>Eukaryota</taxon>
        <taxon>Fungi</taxon>
        <taxon>Dikarya</taxon>
        <taxon>Ascomycota</taxon>
        <taxon>Pezizomycotina</taxon>
        <taxon>Sordariomycetes</taxon>
        <taxon>Hypocreomycetidae</taxon>
        <taxon>Glomerellales</taxon>
        <taxon>Plectosphaerellaceae</taxon>
        <taxon>Verticillium</taxon>
    </lineage>
</organism>
<protein>
    <recommendedName>
        <fullName evidence="1">non-specific serine/threonine protein kinase</fullName>
        <ecNumber evidence="1">2.7.11.1</ecNumber>
    </recommendedName>
</protein>
<evidence type="ECO:0000256" key="10">
    <source>
        <dbReference type="RuleBase" id="RU000304"/>
    </source>
</evidence>
<keyword evidence="5" id="KW-0418">Kinase</keyword>
<comment type="catalytic activity">
    <reaction evidence="7">
        <text>L-threonyl-[protein] + ATP = O-phospho-L-threonyl-[protein] + ADP + H(+)</text>
        <dbReference type="Rhea" id="RHEA:46608"/>
        <dbReference type="Rhea" id="RHEA-COMP:11060"/>
        <dbReference type="Rhea" id="RHEA-COMP:11605"/>
        <dbReference type="ChEBI" id="CHEBI:15378"/>
        <dbReference type="ChEBI" id="CHEBI:30013"/>
        <dbReference type="ChEBI" id="CHEBI:30616"/>
        <dbReference type="ChEBI" id="CHEBI:61977"/>
        <dbReference type="ChEBI" id="CHEBI:456216"/>
        <dbReference type="EC" id="2.7.11.1"/>
    </reaction>
</comment>
<evidence type="ECO:0000256" key="1">
    <source>
        <dbReference type="ARBA" id="ARBA00012513"/>
    </source>
</evidence>
<keyword evidence="4 9" id="KW-0547">Nucleotide-binding</keyword>
<dbReference type="GO" id="GO:0005737">
    <property type="term" value="C:cytoplasm"/>
    <property type="evidence" value="ECO:0007669"/>
    <property type="project" value="TreeGrafter"/>
</dbReference>
<dbReference type="STRING" id="1051616.A0A3M9XXT8"/>
<dbReference type="InterPro" id="IPR000719">
    <property type="entry name" value="Prot_kinase_dom"/>
</dbReference>
<evidence type="ECO:0000256" key="9">
    <source>
        <dbReference type="PROSITE-ProRule" id="PRU10141"/>
    </source>
</evidence>
<dbReference type="Proteomes" id="UP000267145">
    <property type="component" value="Unassembled WGS sequence"/>
</dbReference>
<reference evidence="12 13" key="1">
    <citation type="submission" date="2018-10" db="EMBL/GenBank/DDBJ databases">
        <title>Genome sequence of Verticillium nonalfalfae VnAa140.</title>
        <authorList>
            <person name="Stajich J.E."/>
            <person name="Kasson M.T."/>
        </authorList>
    </citation>
    <scope>NUCLEOTIDE SEQUENCE [LARGE SCALE GENOMIC DNA]</scope>
    <source>
        <strain evidence="12 13">VnAa140</strain>
    </source>
</reference>
<evidence type="ECO:0000259" key="11">
    <source>
        <dbReference type="PROSITE" id="PS50011"/>
    </source>
</evidence>
<feature type="binding site" evidence="9">
    <location>
        <position position="89"/>
    </location>
    <ligand>
        <name>ATP</name>
        <dbReference type="ChEBI" id="CHEBI:30616"/>
    </ligand>
</feature>
<evidence type="ECO:0000256" key="8">
    <source>
        <dbReference type="ARBA" id="ARBA00048679"/>
    </source>
</evidence>